<dbReference type="InterPro" id="IPR011053">
    <property type="entry name" value="Single_hybrid_motif"/>
</dbReference>
<dbReference type="AlphaFoldDB" id="A0A835XNZ1"/>
<dbReference type="Gene3D" id="3.30.559.10">
    <property type="entry name" value="Chloramphenicol acetyltransferase-like domain"/>
    <property type="match status" value="1"/>
</dbReference>
<protein>
    <recommendedName>
        <fullName evidence="5">Acetyltransferase component of pyruvate dehydrogenase complex</fullName>
        <ecNumber evidence="5">2.3.1.12</ecNumber>
    </recommendedName>
</protein>
<keyword evidence="4 5" id="KW-0012">Acyltransferase</keyword>
<name>A0A835XNZ1_9CHLO</name>
<dbReference type="InterPro" id="IPR001078">
    <property type="entry name" value="2-oxoacid_DH_actylTfrase"/>
</dbReference>
<dbReference type="Pfam" id="PF00198">
    <property type="entry name" value="2-oxoacid_dh"/>
    <property type="match status" value="1"/>
</dbReference>
<keyword evidence="9" id="KW-1185">Reference proteome</keyword>
<dbReference type="SUPFAM" id="SSF52777">
    <property type="entry name" value="CoA-dependent acyltransferases"/>
    <property type="match status" value="1"/>
</dbReference>
<dbReference type="InterPro" id="IPR023213">
    <property type="entry name" value="CAT-like_dom_sf"/>
</dbReference>
<dbReference type="GO" id="GO:0006086">
    <property type="term" value="P:pyruvate decarboxylation to acetyl-CoA"/>
    <property type="evidence" value="ECO:0007669"/>
    <property type="project" value="InterPro"/>
</dbReference>
<dbReference type="Gene3D" id="2.40.50.100">
    <property type="match status" value="2"/>
</dbReference>
<comment type="similarity">
    <text evidence="1 5">Belongs to the 2-oxoacid dehydrogenase family.</text>
</comment>
<comment type="caution">
    <text evidence="8">The sequence shown here is derived from an EMBL/GenBank/DDBJ whole genome shotgun (WGS) entry which is preliminary data.</text>
</comment>
<feature type="domain" description="Lipoyl-binding" evidence="6">
    <location>
        <begin position="54"/>
        <end position="130"/>
    </location>
</feature>
<dbReference type="InterPro" id="IPR006257">
    <property type="entry name" value="LAT1"/>
</dbReference>
<dbReference type="InterPro" id="IPR036625">
    <property type="entry name" value="E3-bd_dom_sf"/>
</dbReference>
<dbReference type="Pfam" id="PF02817">
    <property type="entry name" value="E3_binding"/>
    <property type="match status" value="1"/>
</dbReference>
<accession>A0A835XNZ1</accession>
<dbReference type="PROSITE" id="PS50968">
    <property type="entry name" value="BIOTINYL_LIPOYL"/>
    <property type="match status" value="2"/>
</dbReference>
<dbReference type="InterPro" id="IPR045257">
    <property type="entry name" value="E2/Pdx1"/>
</dbReference>
<evidence type="ECO:0000256" key="5">
    <source>
        <dbReference type="RuleBase" id="RU361137"/>
    </source>
</evidence>
<dbReference type="NCBIfam" id="TIGR01349">
    <property type="entry name" value="PDHac_trf_mito"/>
    <property type="match status" value="1"/>
</dbReference>
<dbReference type="Gene3D" id="4.10.320.10">
    <property type="entry name" value="E3-binding domain"/>
    <property type="match status" value="1"/>
</dbReference>
<gene>
    <name evidence="8" type="ORF">HYH03_015087</name>
</gene>
<evidence type="ECO:0000259" key="6">
    <source>
        <dbReference type="PROSITE" id="PS50968"/>
    </source>
</evidence>
<dbReference type="EMBL" id="JAEHOE010000115">
    <property type="protein sequence ID" value="KAG2486263.1"/>
    <property type="molecule type" value="Genomic_DNA"/>
</dbReference>
<dbReference type="PROSITE" id="PS51826">
    <property type="entry name" value="PSBD"/>
    <property type="match status" value="1"/>
</dbReference>
<evidence type="ECO:0000313" key="9">
    <source>
        <dbReference type="Proteomes" id="UP000612055"/>
    </source>
</evidence>
<dbReference type="PANTHER" id="PTHR23151">
    <property type="entry name" value="DIHYDROLIPOAMIDE ACETYL/SUCCINYL-TRANSFERASE-RELATED"/>
    <property type="match status" value="1"/>
</dbReference>
<dbReference type="FunFam" id="3.30.559.10:FF:000003">
    <property type="entry name" value="Acetyltransferase component of pyruvate dehydrogenase complex"/>
    <property type="match status" value="1"/>
</dbReference>
<dbReference type="GO" id="GO:0005739">
    <property type="term" value="C:mitochondrion"/>
    <property type="evidence" value="ECO:0007669"/>
    <property type="project" value="UniProtKB-SubCell"/>
</dbReference>
<sequence length="628" mass="63920">MPSARGGQALKLAWRALNHGAASGSTAAAWAPAHRLPWLSAFTLARHFASYPAHVVLNMPSLSPTMTQGNITKWRKQPGEQIAPGQILAEVETDKATIEWEAQEEGFMAKHLVPEGTQDIAVGTPVAVLAEEAEGVAGLAAFAPGAAASAAAAPAAAPAPPPKPAATKPAQAAANLPPHQVLNMPALSPTMNRGNIVAWKKKVGEPVAPGDVYCEVETDKATISWESQEEGYIAKFLLGDGSKEIEVGTPALVLVEERDMVDALKDFTPGEATASVSAAAPAAAEAPKPAPAAPAKAAPAAAPAAPATAGPGGRLHVSPYARKLAAELGVQLQAVAGTGPGGRIVAADVSAAPRGAVAATTPEPSFTAPASGVAAAAPTAAAVAPGGTYTDVPHSQIRRVVARRLLESKQTVPHYYLSIDCNVEELLALRERMNSASAASAGGKGKGADGAAPPKLSVNDFIVKAAARALKTVPGVNASWQPDFTRLYSNVDISVAVQTPGGLQVPIVRDADLKSLGAISAEIRALAAKAKAGKLVPEDYVGGTFTISNLGMYGIKQFAAIINPPQSAILAVGASTPTVVRGAGGVFKEVPVLTATLSCDHRVIDGAMGAEWLGAFKAGMESPLLTMI</sequence>
<evidence type="ECO:0000256" key="3">
    <source>
        <dbReference type="ARBA" id="ARBA00022823"/>
    </source>
</evidence>
<feature type="domain" description="Lipoyl-binding" evidence="6">
    <location>
        <begin position="179"/>
        <end position="256"/>
    </location>
</feature>
<feature type="domain" description="Peripheral subunit-binding (PSBD)" evidence="7">
    <location>
        <begin position="316"/>
        <end position="353"/>
    </location>
</feature>
<comment type="subcellular location">
    <subcellularLocation>
        <location evidence="5">Mitochondrion</location>
    </subcellularLocation>
</comment>
<organism evidence="8 9">
    <name type="scientific">Edaphochlamys debaryana</name>
    <dbReference type="NCBI Taxonomy" id="47281"/>
    <lineage>
        <taxon>Eukaryota</taxon>
        <taxon>Viridiplantae</taxon>
        <taxon>Chlorophyta</taxon>
        <taxon>core chlorophytes</taxon>
        <taxon>Chlorophyceae</taxon>
        <taxon>CS clade</taxon>
        <taxon>Chlamydomonadales</taxon>
        <taxon>Chlamydomonadales incertae sedis</taxon>
        <taxon>Edaphochlamys</taxon>
    </lineage>
</organism>
<dbReference type="SUPFAM" id="SSF51230">
    <property type="entry name" value="Single hybrid motif"/>
    <property type="match status" value="2"/>
</dbReference>
<evidence type="ECO:0000256" key="4">
    <source>
        <dbReference type="ARBA" id="ARBA00023315"/>
    </source>
</evidence>
<dbReference type="CDD" id="cd06849">
    <property type="entry name" value="lipoyl_domain"/>
    <property type="match status" value="2"/>
</dbReference>
<comment type="function">
    <text evidence="5">The pyruvate dehydrogenase complex catalyzes the overall conversion of pyruvate to acetyl-CoA and CO(2).</text>
</comment>
<evidence type="ECO:0000256" key="1">
    <source>
        <dbReference type="ARBA" id="ARBA00007317"/>
    </source>
</evidence>
<dbReference type="Pfam" id="PF00364">
    <property type="entry name" value="Biotin_lipoyl"/>
    <property type="match status" value="2"/>
</dbReference>
<dbReference type="InterPro" id="IPR004167">
    <property type="entry name" value="PSBD"/>
</dbReference>
<proteinExistence type="inferred from homology"/>
<keyword evidence="3 5" id="KW-0450">Lipoyl</keyword>
<dbReference type="PANTHER" id="PTHR23151:SF90">
    <property type="entry name" value="DIHYDROLIPOYLLYSINE-RESIDUE ACETYLTRANSFERASE COMPONENT OF PYRUVATE DEHYDROGENASE COMPLEX, MITOCHONDRIAL-RELATED"/>
    <property type="match status" value="1"/>
</dbReference>
<comment type="catalytic activity">
    <reaction evidence="5">
        <text>N(6)-[(R)-dihydrolipoyl]-L-lysyl-[protein] + acetyl-CoA = N(6)-[(R)-S(8)-acetyldihydrolipoyl]-L-lysyl-[protein] + CoA</text>
        <dbReference type="Rhea" id="RHEA:17017"/>
        <dbReference type="Rhea" id="RHEA-COMP:10475"/>
        <dbReference type="Rhea" id="RHEA-COMP:10478"/>
        <dbReference type="ChEBI" id="CHEBI:57287"/>
        <dbReference type="ChEBI" id="CHEBI:57288"/>
        <dbReference type="ChEBI" id="CHEBI:83100"/>
        <dbReference type="ChEBI" id="CHEBI:83111"/>
        <dbReference type="EC" id="2.3.1.12"/>
    </reaction>
</comment>
<dbReference type="GO" id="GO:0045254">
    <property type="term" value="C:pyruvate dehydrogenase complex"/>
    <property type="evidence" value="ECO:0007669"/>
    <property type="project" value="UniProtKB-UniRule"/>
</dbReference>
<evidence type="ECO:0000259" key="7">
    <source>
        <dbReference type="PROSITE" id="PS51826"/>
    </source>
</evidence>
<reference evidence="8" key="1">
    <citation type="journal article" date="2020" name="bioRxiv">
        <title>Comparative genomics of Chlamydomonas.</title>
        <authorList>
            <person name="Craig R.J."/>
            <person name="Hasan A.R."/>
            <person name="Ness R.W."/>
            <person name="Keightley P.D."/>
        </authorList>
    </citation>
    <scope>NUCLEOTIDE SEQUENCE</scope>
    <source>
        <strain evidence="8">CCAP 11/70</strain>
    </source>
</reference>
<evidence type="ECO:0000256" key="2">
    <source>
        <dbReference type="ARBA" id="ARBA00022679"/>
    </source>
</evidence>
<dbReference type="InterPro" id="IPR000089">
    <property type="entry name" value="Biotin_lipoyl"/>
</dbReference>
<keyword evidence="2 5" id="KW-0808">Transferase</keyword>
<dbReference type="GO" id="GO:0004742">
    <property type="term" value="F:dihydrolipoyllysine-residue acetyltransferase activity"/>
    <property type="evidence" value="ECO:0007669"/>
    <property type="project" value="UniProtKB-UniRule"/>
</dbReference>
<comment type="cofactor">
    <cofactor evidence="5">
        <name>(R)-lipoate</name>
        <dbReference type="ChEBI" id="CHEBI:83088"/>
    </cofactor>
    <text evidence="5">Binds 2 lipoyl cofactors covalently.</text>
</comment>
<dbReference type="EC" id="2.3.1.12" evidence="5"/>
<dbReference type="SUPFAM" id="SSF47005">
    <property type="entry name" value="Peripheral subunit-binding domain of 2-oxo acid dehydrogenase complex"/>
    <property type="match status" value="1"/>
</dbReference>
<dbReference type="OrthoDB" id="537444at2759"/>
<evidence type="ECO:0000313" key="8">
    <source>
        <dbReference type="EMBL" id="KAG2486263.1"/>
    </source>
</evidence>
<dbReference type="FunFam" id="2.40.50.100:FF:000010">
    <property type="entry name" value="Acetyltransferase component of pyruvate dehydrogenase complex"/>
    <property type="match status" value="2"/>
</dbReference>
<dbReference type="Proteomes" id="UP000612055">
    <property type="component" value="Unassembled WGS sequence"/>
</dbReference>